<keyword evidence="3" id="KW-1185">Reference proteome</keyword>
<evidence type="ECO:0000313" key="3">
    <source>
        <dbReference type="Proteomes" id="UP001497516"/>
    </source>
</evidence>
<organism evidence="2 3">
    <name type="scientific">Linum trigynum</name>
    <dbReference type="NCBI Taxonomy" id="586398"/>
    <lineage>
        <taxon>Eukaryota</taxon>
        <taxon>Viridiplantae</taxon>
        <taxon>Streptophyta</taxon>
        <taxon>Embryophyta</taxon>
        <taxon>Tracheophyta</taxon>
        <taxon>Spermatophyta</taxon>
        <taxon>Magnoliopsida</taxon>
        <taxon>eudicotyledons</taxon>
        <taxon>Gunneridae</taxon>
        <taxon>Pentapetalae</taxon>
        <taxon>rosids</taxon>
        <taxon>fabids</taxon>
        <taxon>Malpighiales</taxon>
        <taxon>Linaceae</taxon>
        <taxon>Linum</taxon>
    </lineage>
</organism>
<feature type="region of interest" description="Disordered" evidence="1">
    <location>
        <begin position="31"/>
        <end position="87"/>
    </location>
</feature>
<feature type="compositionally biased region" description="Basic and acidic residues" evidence="1">
    <location>
        <begin position="277"/>
        <end position="298"/>
    </location>
</feature>
<accession>A0AAV2E174</accession>
<reference evidence="2 3" key="1">
    <citation type="submission" date="2024-04" db="EMBL/GenBank/DDBJ databases">
        <authorList>
            <person name="Fracassetti M."/>
        </authorList>
    </citation>
    <scope>NUCLEOTIDE SEQUENCE [LARGE SCALE GENOMIC DNA]</scope>
</reference>
<dbReference type="EMBL" id="OZ034816">
    <property type="protein sequence ID" value="CAL1379639.1"/>
    <property type="molecule type" value="Genomic_DNA"/>
</dbReference>
<name>A0AAV2E174_9ROSI</name>
<evidence type="ECO:0000313" key="2">
    <source>
        <dbReference type="EMBL" id="CAL1379639.1"/>
    </source>
</evidence>
<dbReference type="AlphaFoldDB" id="A0AAV2E174"/>
<protein>
    <submittedName>
        <fullName evidence="2">Uncharacterized protein</fullName>
    </submittedName>
</protein>
<gene>
    <name evidence="2" type="ORF">LTRI10_LOCUS21145</name>
</gene>
<feature type="region of interest" description="Disordered" evidence="1">
    <location>
        <begin position="1"/>
        <end position="20"/>
    </location>
</feature>
<evidence type="ECO:0000256" key="1">
    <source>
        <dbReference type="SAM" id="MobiDB-lite"/>
    </source>
</evidence>
<sequence length="307" mass="33391">MDMQPKEAKQPFVDESPLWMGSTINPFVKAEPKGYPGKSLFRVPIGKPPKLALGKQNRRGRNKKGDDGGSLASGRQPTPKLVTQGRRLMKMKHVVAEGLAQDEQAMEGVTNMHHTEGGSDPVRRRRLILEEESEEEFIVHEVPSPLPLRQPVKDTSAVKIKAPGRPPTAAANPRRRAARKKASDQKWDHSPGERRQAARSTGRRKLHSLASKGIKITQAEGQGRADKKMGSGGAARAPAVEGSDDDGDVDKVVPLPPSPRGPPVDDQSPACPGVEDPNSKEDAPSFELHRRPPMESKKCSAWPTQVG</sequence>
<feature type="compositionally biased region" description="Basic and acidic residues" evidence="1">
    <location>
        <begin position="181"/>
        <end position="196"/>
    </location>
</feature>
<feature type="region of interest" description="Disordered" evidence="1">
    <location>
        <begin position="134"/>
        <end position="307"/>
    </location>
</feature>
<proteinExistence type="predicted"/>
<dbReference type="Proteomes" id="UP001497516">
    <property type="component" value="Chromosome 3"/>
</dbReference>